<sequence length="152" mass="17994">MDNNLAVKLLQGWKTIPQMKEDIELFLEVVASLLTKEERDILPKYYPDITNFYEWKPSEIKGTTCRWDVFVKVGGKWDRVVFRYWAEGYEEPLYDTSKSRFREEHEEKPPIHYSEVPEIYEGLPVLAEGMFKLFPQFKERCEPLLEAADAHG</sequence>
<protein>
    <submittedName>
        <fullName evidence="1">Uncharacterized protein</fullName>
    </submittedName>
</protein>
<reference evidence="1 2" key="1">
    <citation type="journal article" date="2016" name="Nat. Commun.">
        <title>Thousands of microbial genomes shed light on interconnected biogeochemical processes in an aquifer system.</title>
        <authorList>
            <person name="Anantharaman K."/>
            <person name="Brown C.T."/>
            <person name="Hug L.A."/>
            <person name="Sharon I."/>
            <person name="Castelle C.J."/>
            <person name="Probst A.J."/>
            <person name="Thomas B.C."/>
            <person name="Singh A."/>
            <person name="Wilkins M.J."/>
            <person name="Karaoz U."/>
            <person name="Brodie E.L."/>
            <person name="Williams K.H."/>
            <person name="Hubbard S.S."/>
            <person name="Banfield J.F."/>
        </authorList>
    </citation>
    <scope>NUCLEOTIDE SEQUENCE [LARGE SCALE GENOMIC DNA]</scope>
</reference>
<proteinExistence type="predicted"/>
<comment type="caution">
    <text evidence="1">The sequence shown here is derived from an EMBL/GenBank/DDBJ whole genome shotgun (WGS) entry which is preliminary data.</text>
</comment>
<evidence type="ECO:0000313" key="1">
    <source>
        <dbReference type="EMBL" id="OGG69112.1"/>
    </source>
</evidence>
<dbReference type="Proteomes" id="UP000176914">
    <property type="component" value="Unassembled WGS sequence"/>
</dbReference>
<accession>A0A1F6E7D7</accession>
<gene>
    <name evidence="1" type="ORF">A3C20_05020</name>
</gene>
<dbReference type="AlphaFoldDB" id="A0A1F6E7D7"/>
<evidence type="ECO:0000313" key="2">
    <source>
        <dbReference type="Proteomes" id="UP000176914"/>
    </source>
</evidence>
<name>A0A1F6E7D7_9BACT</name>
<organism evidence="1 2">
    <name type="scientific">Candidatus Kaiserbacteria bacterium RIFCSPHIGHO2_02_FULL_55_25</name>
    <dbReference type="NCBI Taxonomy" id="1798498"/>
    <lineage>
        <taxon>Bacteria</taxon>
        <taxon>Candidatus Kaiseribacteriota</taxon>
    </lineage>
</organism>
<dbReference type="EMBL" id="MFLL01000019">
    <property type="protein sequence ID" value="OGG69112.1"/>
    <property type="molecule type" value="Genomic_DNA"/>
</dbReference>